<accession>A0A3S3TFA3</accession>
<dbReference type="EMBL" id="SACK01000008">
    <property type="protein sequence ID" value="RVT98504.1"/>
    <property type="molecule type" value="Genomic_DNA"/>
</dbReference>
<gene>
    <name evidence="4" type="ORF">EOD41_17105</name>
</gene>
<evidence type="ECO:0000256" key="2">
    <source>
        <dbReference type="PROSITE-ProRule" id="PRU00169"/>
    </source>
</evidence>
<dbReference type="GO" id="GO:0000160">
    <property type="term" value="P:phosphorelay signal transduction system"/>
    <property type="evidence" value="ECO:0007669"/>
    <property type="project" value="InterPro"/>
</dbReference>
<keyword evidence="2" id="KW-0597">Phosphoprotein</keyword>
<keyword evidence="1" id="KW-0238">DNA-binding</keyword>
<dbReference type="OrthoDB" id="654364at2"/>
<dbReference type="InterPro" id="IPR001789">
    <property type="entry name" value="Sig_transdc_resp-reg_receiver"/>
</dbReference>
<dbReference type="Gene3D" id="3.40.50.2300">
    <property type="match status" value="1"/>
</dbReference>
<dbReference type="Proteomes" id="UP000282759">
    <property type="component" value="Unassembled WGS sequence"/>
</dbReference>
<dbReference type="PROSITE" id="PS50110">
    <property type="entry name" value="RESPONSE_REGULATORY"/>
    <property type="match status" value="1"/>
</dbReference>
<sequence>MVNSPFLMMKVLVVDDHQVVREGLCQLLSAQPDMEVVANAADGRAALDLLNDGLQLNLLLTDMNMPGMDGLELTRRSTKLRRGLRVIVLTLHPLLAVKPRVLAAGAKDCVSKDGSIDELLTAIRAVHAVPNH</sequence>
<protein>
    <submittedName>
        <fullName evidence="4">Response regulator transcription factor</fullName>
    </submittedName>
</protein>
<organism evidence="4 5">
    <name type="scientific">Mucilaginibacter limnophilus</name>
    <dbReference type="NCBI Taxonomy" id="1932778"/>
    <lineage>
        <taxon>Bacteria</taxon>
        <taxon>Pseudomonadati</taxon>
        <taxon>Bacteroidota</taxon>
        <taxon>Sphingobacteriia</taxon>
        <taxon>Sphingobacteriales</taxon>
        <taxon>Sphingobacteriaceae</taxon>
        <taxon>Mucilaginibacter</taxon>
    </lineage>
</organism>
<feature type="modified residue" description="4-aspartylphosphate" evidence="2">
    <location>
        <position position="62"/>
    </location>
</feature>
<feature type="domain" description="Response regulatory" evidence="3">
    <location>
        <begin position="10"/>
        <end position="127"/>
    </location>
</feature>
<dbReference type="Pfam" id="PF00072">
    <property type="entry name" value="Response_reg"/>
    <property type="match status" value="1"/>
</dbReference>
<keyword evidence="5" id="KW-1185">Reference proteome</keyword>
<dbReference type="SMART" id="SM00448">
    <property type="entry name" value="REC"/>
    <property type="match status" value="1"/>
</dbReference>
<evidence type="ECO:0000313" key="4">
    <source>
        <dbReference type="EMBL" id="RVT98504.1"/>
    </source>
</evidence>
<evidence type="ECO:0000256" key="1">
    <source>
        <dbReference type="ARBA" id="ARBA00023125"/>
    </source>
</evidence>
<dbReference type="PANTHER" id="PTHR43214:SF43">
    <property type="entry name" value="TWO-COMPONENT RESPONSE REGULATOR"/>
    <property type="match status" value="1"/>
</dbReference>
<dbReference type="AlphaFoldDB" id="A0A3S3TFA3"/>
<dbReference type="CDD" id="cd17535">
    <property type="entry name" value="REC_NarL-like"/>
    <property type="match status" value="1"/>
</dbReference>
<dbReference type="InterPro" id="IPR058245">
    <property type="entry name" value="NreC/VraR/RcsB-like_REC"/>
</dbReference>
<dbReference type="InterPro" id="IPR039420">
    <property type="entry name" value="WalR-like"/>
</dbReference>
<dbReference type="InterPro" id="IPR011006">
    <property type="entry name" value="CheY-like_superfamily"/>
</dbReference>
<dbReference type="GO" id="GO:0003677">
    <property type="term" value="F:DNA binding"/>
    <property type="evidence" value="ECO:0007669"/>
    <property type="project" value="UniProtKB-KW"/>
</dbReference>
<evidence type="ECO:0000259" key="3">
    <source>
        <dbReference type="PROSITE" id="PS50110"/>
    </source>
</evidence>
<dbReference type="SUPFAM" id="SSF52172">
    <property type="entry name" value="CheY-like"/>
    <property type="match status" value="1"/>
</dbReference>
<proteinExistence type="predicted"/>
<dbReference type="PANTHER" id="PTHR43214">
    <property type="entry name" value="TWO-COMPONENT RESPONSE REGULATOR"/>
    <property type="match status" value="1"/>
</dbReference>
<name>A0A3S3TFA3_9SPHI</name>
<dbReference type="RefSeq" id="WP_127707162.1">
    <property type="nucleotide sequence ID" value="NZ_SACK01000008.1"/>
</dbReference>
<evidence type="ECO:0000313" key="5">
    <source>
        <dbReference type="Proteomes" id="UP000282759"/>
    </source>
</evidence>
<reference evidence="4 5" key="1">
    <citation type="submission" date="2019-01" db="EMBL/GenBank/DDBJ databases">
        <authorList>
            <person name="Chen W.-M."/>
        </authorList>
    </citation>
    <scope>NUCLEOTIDE SEQUENCE [LARGE SCALE GENOMIC DNA]</scope>
    <source>
        <strain evidence="4 5">YBJ-36</strain>
    </source>
</reference>
<comment type="caution">
    <text evidence="4">The sequence shown here is derived from an EMBL/GenBank/DDBJ whole genome shotgun (WGS) entry which is preliminary data.</text>
</comment>